<dbReference type="Gene3D" id="3.90.25.10">
    <property type="entry name" value="UDP-galactose 4-epimerase, domain 1"/>
    <property type="match status" value="1"/>
</dbReference>
<organism evidence="4 5">
    <name type="scientific">Burkholderia singularis</name>
    <dbReference type="NCBI Taxonomy" id="1503053"/>
    <lineage>
        <taxon>Bacteria</taxon>
        <taxon>Pseudomonadati</taxon>
        <taxon>Pseudomonadota</taxon>
        <taxon>Betaproteobacteria</taxon>
        <taxon>Burkholderiales</taxon>
        <taxon>Burkholderiaceae</taxon>
        <taxon>Burkholderia</taxon>
        <taxon>pseudomallei group</taxon>
    </lineage>
</organism>
<dbReference type="OrthoDB" id="5295702at2"/>
<evidence type="ECO:0000256" key="1">
    <source>
        <dbReference type="ARBA" id="ARBA00005125"/>
    </source>
</evidence>
<dbReference type="Proteomes" id="UP000062788">
    <property type="component" value="Unassembled WGS sequence"/>
</dbReference>
<gene>
    <name evidence="4" type="ORF">WS67_07950</name>
</gene>
<dbReference type="InterPro" id="IPR001509">
    <property type="entry name" value="Epimerase_deHydtase"/>
</dbReference>
<sequence>MKFSECHARRALITGIAGFTGRHLAQRLDAAGYEVWGIVTPGTNVSGDPLLQRYRCIQADLLDLDSLHVAAADAQPHAVAHLAARAHVVHDNPYDTYIVNVIGTRNLLAALAGLGTRPDAVLLASSASVYGNLCNEALDETVPPQPVDDYSVSKLSMEYLAQLWLDRLPIVIVRPFDYTGVGQRERRDIWRLPNLVAHYASGARRISLGNLHASRDISDVRDVVDAYARLIDAAPAGETFNVCSARGYTPKEVLAMLARIAGYVIDVSVDPCFARENEAKKFVGSRRKLNEAIGDTRITPLEETLRWMYDEMRSAPPKHANLLVR</sequence>
<evidence type="ECO:0000313" key="5">
    <source>
        <dbReference type="Proteomes" id="UP000062788"/>
    </source>
</evidence>
<keyword evidence="5" id="KW-1185">Reference proteome</keyword>
<dbReference type="PANTHER" id="PTHR43000">
    <property type="entry name" value="DTDP-D-GLUCOSE 4,6-DEHYDRATASE-RELATED"/>
    <property type="match status" value="1"/>
</dbReference>
<comment type="caution">
    <text evidence="4">The sequence shown here is derived from an EMBL/GenBank/DDBJ whole genome shotgun (WGS) entry which is preliminary data.</text>
</comment>
<dbReference type="InterPro" id="IPR036291">
    <property type="entry name" value="NAD(P)-bd_dom_sf"/>
</dbReference>
<evidence type="ECO:0000256" key="2">
    <source>
        <dbReference type="ARBA" id="ARBA00007637"/>
    </source>
</evidence>
<dbReference type="RefSeq" id="WP_059514884.1">
    <property type="nucleotide sequence ID" value="NZ_LOWA01000018.1"/>
</dbReference>
<accession>A0A103E5T0</accession>
<feature type="domain" description="NAD-dependent epimerase/dehydratase" evidence="3">
    <location>
        <begin position="11"/>
        <end position="243"/>
    </location>
</feature>
<dbReference type="EMBL" id="LOWA01000018">
    <property type="protein sequence ID" value="KVE28645.1"/>
    <property type="molecule type" value="Genomic_DNA"/>
</dbReference>
<reference evidence="4 5" key="1">
    <citation type="submission" date="2015-11" db="EMBL/GenBank/DDBJ databases">
        <title>Expanding the genomic diversity of Burkholderia species for the development of highly accurate diagnostics.</title>
        <authorList>
            <person name="Sahl J."/>
            <person name="Keim P."/>
            <person name="Wagner D."/>
        </authorList>
    </citation>
    <scope>NUCLEOTIDE SEQUENCE [LARGE SCALE GENOMIC DNA]</scope>
    <source>
        <strain evidence="4 5">TSV85</strain>
    </source>
</reference>
<evidence type="ECO:0000313" key="4">
    <source>
        <dbReference type="EMBL" id="KVE28645.1"/>
    </source>
</evidence>
<comment type="pathway">
    <text evidence="1">Bacterial outer membrane biogenesis; LPS O-antigen biosynthesis.</text>
</comment>
<protein>
    <submittedName>
        <fullName evidence="4">Epimerase</fullName>
    </submittedName>
</protein>
<comment type="similarity">
    <text evidence="2">Belongs to the NAD(P)-dependent epimerase/dehydratase family.</text>
</comment>
<dbReference type="AlphaFoldDB" id="A0A103E5T0"/>
<evidence type="ECO:0000259" key="3">
    <source>
        <dbReference type="Pfam" id="PF01370"/>
    </source>
</evidence>
<dbReference type="SUPFAM" id="SSF51735">
    <property type="entry name" value="NAD(P)-binding Rossmann-fold domains"/>
    <property type="match status" value="1"/>
</dbReference>
<name>A0A103E5T0_9BURK</name>
<dbReference type="Pfam" id="PF01370">
    <property type="entry name" value="Epimerase"/>
    <property type="match status" value="1"/>
</dbReference>
<dbReference type="Gene3D" id="3.40.50.720">
    <property type="entry name" value="NAD(P)-binding Rossmann-like Domain"/>
    <property type="match status" value="1"/>
</dbReference>
<proteinExistence type="inferred from homology"/>